<evidence type="ECO:0000313" key="3">
    <source>
        <dbReference type="Proteomes" id="UP001314169"/>
    </source>
</evidence>
<evidence type="ECO:0000313" key="2">
    <source>
        <dbReference type="EMBL" id="CAK6435129.1"/>
    </source>
</evidence>
<organism evidence="2 3">
    <name type="scientific">Pipistrellus nathusii</name>
    <name type="common">Nathusius' pipistrelle</name>
    <dbReference type="NCBI Taxonomy" id="59473"/>
    <lineage>
        <taxon>Eukaryota</taxon>
        <taxon>Metazoa</taxon>
        <taxon>Chordata</taxon>
        <taxon>Craniata</taxon>
        <taxon>Vertebrata</taxon>
        <taxon>Euteleostomi</taxon>
        <taxon>Mammalia</taxon>
        <taxon>Eutheria</taxon>
        <taxon>Laurasiatheria</taxon>
        <taxon>Chiroptera</taxon>
        <taxon>Yangochiroptera</taxon>
        <taxon>Vespertilionidae</taxon>
        <taxon>Pipistrellus</taxon>
    </lineage>
</organism>
<feature type="region of interest" description="Disordered" evidence="1">
    <location>
        <begin position="1"/>
        <end position="24"/>
    </location>
</feature>
<keyword evidence="3" id="KW-1185">Reference proteome</keyword>
<protein>
    <submittedName>
        <fullName evidence="2">Uncharacterized protein</fullName>
    </submittedName>
</protein>
<name>A0ABN9ZEM5_PIPNA</name>
<gene>
    <name evidence="2" type="ORF">MPIPNATIZW_LOCUS3435</name>
</gene>
<accession>A0ABN9ZEM5</accession>
<proteinExistence type="predicted"/>
<dbReference type="EMBL" id="OY882869">
    <property type="protein sequence ID" value="CAK6435129.1"/>
    <property type="molecule type" value="Genomic_DNA"/>
</dbReference>
<sequence length="99" mass="11377">MPRDAHCAGWGKARPARTRGRADRTRARTLPRFRQRFGEITGTLDGFVLFKPQRRLPRSSSEDHEYRAFLARVSRADKHLPDVGVCFVLIFQDPALQTL</sequence>
<dbReference type="Proteomes" id="UP001314169">
    <property type="component" value="Chromosome 12"/>
</dbReference>
<evidence type="ECO:0000256" key="1">
    <source>
        <dbReference type="SAM" id="MobiDB-lite"/>
    </source>
</evidence>
<reference evidence="2" key="1">
    <citation type="submission" date="2023-12" db="EMBL/GenBank/DDBJ databases">
        <authorList>
            <person name="Brown T."/>
        </authorList>
    </citation>
    <scope>NUCLEOTIDE SEQUENCE</scope>
</reference>